<gene>
    <name evidence="1" type="ORF">NC653_035629</name>
    <name evidence="2" type="ORF">NC653_035847</name>
</gene>
<protein>
    <submittedName>
        <fullName evidence="2">Uncharacterized protein</fullName>
    </submittedName>
</protein>
<reference evidence="2 3" key="1">
    <citation type="journal article" date="2023" name="Mol. Ecol. Resour.">
        <title>Chromosome-level genome assembly of a triploid poplar Populus alba 'Berolinensis'.</title>
        <authorList>
            <person name="Chen S."/>
            <person name="Yu Y."/>
            <person name="Wang X."/>
            <person name="Wang S."/>
            <person name="Zhang T."/>
            <person name="Zhou Y."/>
            <person name="He R."/>
            <person name="Meng N."/>
            <person name="Wang Y."/>
            <person name="Liu W."/>
            <person name="Liu Z."/>
            <person name="Liu J."/>
            <person name="Guo Q."/>
            <person name="Huang H."/>
            <person name="Sederoff R.R."/>
            <person name="Wang G."/>
            <person name="Qu G."/>
            <person name="Chen S."/>
        </authorList>
    </citation>
    <scope>NUCLEOTIDE SEQUENCE [LARGE SCALE GENOMIC DNA]</scope>
    <source>
        <strain evidence="2">SC-2020</strain>
    </source>
</reference>
<name>A0AAD6LIN9_9ROSI</name>
<proteinExistence type="predicted"/>
<dbReference type="EMBL" id="JAQIZT010000016">
    <property type="protein sequence ID" value="KAJ6967474.1"/>
    <property type="molecule type" value="Genomic_DNA"/>
</dbReference>
<dbReference type="Proteomes" id="UP001164929">
    <property type="component" value="Chromosome 16"/>
</dbReference>
<organism evidence="2 3">
    <name type="scientific">Populus alba x Populus x berolinensis</name>
    <dbReference type="NCBI Taxonomy" id="444605"/>
    <lineage>
        <taxon>Eukaryota</taxon>
        <taxon>Viridiplantae</taxon>
        <taxon>Streptophyta</taxon>
        <taxon>Embryophyta</taxon>
        <taxon>Tracheophyta</taxon>
        <taxon>Spermatophyta</taxon>
        <taxon>Magnoliopsida</taxon>
        <taxon>eudicotyledons</taxon>
        <taxon>Gunneridae</taxon>
        <taxon>Pentapetalae</taxon>
        <taxon>rosids</taxon>
        <taxon>fabids</taxon>
        <taxon>Malpighiales</taxon>
        <taxon>Salicaceae</taxon>
        <taxon>Saliceae</taxon>
        <taxon>Populus</taxon>
    </lineage>
</organism>
<comment type="caution">
    <text evidence="2">The sequence shown here is derived from an EMBL/GenBank/DDBJ whole genome shotgun (WGS) entry which is preliminary data.</text>
</comment>
<evidence type="ECO:0000313" key="2">
    <source>
        <dbReference type="EMBL" id="KAJ6967740.1"/>
    </source>
</evidence>
<evidence type="ECO:0000313" key="1">
    <source>
        <dbReference type="EMBL" id="KAJ6967474.1"/>
    </source>
</evidence>
<evidence type="ECO:0000313" key="3">
    <source>
        <dbReference type="Proteomes" id="UP001164929"/>
    </source>
</evidence>
<sequence>MLFYLSKEAVDYLEAGMSSPLPAARSGQCSSGGRLTALMLSSSETHQDFSCRTKLKGHLVEKGDACFSCFGT</sequence>
<dbReference type="AlphaFoldDB" id="A0AAD6LIN9"/>
<accession>A0AAD6LIN9</accession>
<dbReference type="EMBL" id="JAQIZT010000016">
    <property type="protein sequence ID" value="KAJ6967740.1"/>
    <property type="molecule type" value="Genomic_DNA"/>
</dbReference>
<keyword evidence="3" id="KW-1185">Reference proteome</keyword>